<dbReference type="EMBL" id="JAVDXU010000001">
    <property type="protein sequence ID" value="MDR7268162.1"/>
    <property type="molecule type" value="Genomic_DNA"/>
</dbReference>
<reference evidence="1 2" key="1">
    <citation type="submission" date="2023-07" db="EMBL/GenBank/DDBJ databases">
        <title>Sorghum-associated microbial communities from plants grown in Nebraska, USA.</title>
        <authorList>
            <person name="Schachtman D."/>
        </authorList>
    </citation>
    <scope>NUCLEOTIDE SEQUENCE [LARGE SCALE GENOMIC DNA]</scope>
    <source>
        <strain evidence="1 2">BE314</strain>
    </source>
</reference>
<dbReference type="RefSeq" id="WP_310261172.1">
    <property type="nucleotide sequence ID" value="NZ_JAVDXU010000001.1"/>
</dbReference>
<protein>
    <submittedName>
        <fullName evidence="1">Uncharacterized protein</fullName>
    </submittedName>
</protein>
<dbReference type="Proteomes" id="UP001180453">
    <property type="component" value="Unassembled WGS sequence"/>
</dbReference>
<evidence type="ECO:0000313" key="1">
    <source>
        <dbReference type="EMBL" id="MDR7268162.1"/>
    </source>
</evidence>
<name>A0ABU1YH17_ROSSA</name>
<sequence length="107" mass="11629">MQRPSSPRYEQNPADSTTNHVDDALIIVMLFAVQQNNGKAEVVHSSNGDSYVLPRRRTNLFTIPLPAVPAVANDRKVLNGRNHLEANAVAAVGFMARTGSQDVPSHP</sequence>
<accession>A0ABU1YH17</accession>
<keyword evidence="2" id="KW-1185">Reference proteome</keyword>
<evidence type="ECO:0000313" key="2">
    <source>
        <dbReference type="Proteomes" id="UP001180453"/>
    </source>
</evidence>
<organism evidence="1 2">
    <name type="scientific">Roseateles saccharophilus</name>
    <name type="common">Pseudomonas saccharophila</name>
    <dbReference type="NCBI Taxonomy" id="304"/>
    <lineage>
        <taxon>Bacteria</taxon>
        <taxon>Pseudomonadati</taxon>
        <taxon>Pseudomonadota</taxon>
        <taxon>Betaproteobacteria</taxon>
        <taxon>Burkholderiales</taxon>
        <taxon>Sphaerotilaceae</taxon>
        <taxon>Roseateles</taxon>
    </lineage>
</organism>
<proteinExistence type="predicted"/>
<gene>
    <name evidence="1" type="ORF">J2X20_000791</name>
</gene>
<comment type="caution">
    <text evidence="1">The sequence shown here is derived from an EMBL/GenBank/DDBJ whole genome shotgun (WGS) entry which is preliminary data.</text>
</comment>